<comment type="caution">
    <text evidence="13">The sequence shown here is derived from an EMBL/GenBank/DDBJ whole genome shotgun (WGS) entry which is preliminary data.</text>
</comment>
<dbReference type="SUPFAM" id="SSF47384">
    <property type="entry name" value="Homodimeric domain of signal transducing histidine kinase"/>
    <property type="match status" value="1"/>
</dbReference>
<protein>
    <recommendedName>
        <fullName evidence="3">histidine kinase</fullName>
        <ecNumber evidence="3">2.7.13.3</ecNumber>
    </recommendedName>
</protein>
<keyword evidence="10" id="KW-1133">Transmembrane helix</keyword>
<evidence type="ECO:0000256" key="5">
    <source>
        <dbReference type="ARBA" id="ARBA00022679"/>
    </source>
</evidence>
<dbReference type="SMART" id="SM00387">
    <property type="entry name" value="HATPase_c"/>
    <property type="match status" value="1"/>
</dbReference>
<dbReference type="PANTHER" id="PTHR45453">
    <property type="entry name" value="PHOSPHATE REGULON SENSOR PROTEIN PHOR"/>
    <property type="match status" value="1"/>
</dbReference>
<dbReference type="SUPFAM" id="SSF55785">
    <property type="entry name" value="PYP-like sensor domain (PAS domain)"/>
    <property type="match status" value="1"/>
</dbReference>
<dbReference type="PRINTS" id="PR00344">
    <property type="entry name" value="BCTRLSENSOR"/>
</dbReference>
<dbReference type="CDD" id="cd00075">
    <property type="entry name" value="HATPase"/>
    <property type="match status" value="1"/>
</dbReference>
<evidence type="ECO:0000256" key="8">
    <source>
        <dbReference type="ARBA" id="ARBA00023136"/>
    </source>
</evidence>
<dbReference type="PROSITE" id="PS50885">
    <property type="entry name" value="HAMP"/>
    <property type="match status" value="1"/>
</dbReference>
<feature type="coiled-coil region" evidence="9">
    <location>
        <begin position="208"/>
        <end position="238"/>
    </location>
</feature>
<evidence type="ECO:0000313" key="13">
    <source>
        <dbReference type="EMBL" id="MBC5581229.1"/>
    </source>
</evidence>
<dbReference type="Pfam" id="PF13188">
    <property type="entry name" value="PAS_8"/>
    <property type="match status" value="1"/>
</dbReference>
<dbReference type="InterPro" id="IPR003594">
    <property type="entry name" value="HATPase_dom"/>
</dbReference>
<evidence type="ECO:0000256" key="2">
    <source>
        <dbReference type="ARBA" id="ARBA00004370"/>
    </source>
</evidence>
<dbReference type="Gene3D" id="3.30.565.10">
    <property type="entry name" value="Histidine kinase-like ATPase, C-terminal domain"/>
    <property type="match status" value="1"/>
</dbReference>
<evidence type="ECO:0000259" key="12">
    <source>
        <dbReference type="PROSITE" id="PS50885"/>
    </source>
</evidence>
<dbReference type="InterPro" id="IPR035965">
    <property type="entry name" value="PAS-like_dom_sf"/>
</dbReference>
<dbReference type="SMART" id="SM00388">
    <property type="entry name" value="HisKA"/>
    <property type="match status" value="1"/>
</dbReference>
<dbReference type="CDD" id="cd00082">
    <property type="entry name" value="HisKA"/>
    <property type="match status" value="1"/>
</dbReference>
<dbReference type="InterPro" id="IPR003661">
    <property type="entry name" value="HisK_dim/P_dom"/>
</dbReference>
<evidence type="ECO:0000256" key="10">
    <source>
        <dbReference type="SAM" id="Phobius"/>
    </source>
</evidence>
<comment type="catalytic activity">
    <reaction evidence="1">
        <text>ATP + protein L-histidine = ADP + protein N-phospho-L-histidine.</text>
        <dbReference type="EC" id="2.7.13.3"/>
    </reaction>
</comment>
<reference evidence="13" key="1">
    <citation type="submission" date="2020-08" db="EMBL/GenBank/DDBJ databases">
        <title>Genome public.</title>
        <authorList>
            <person name="Liu C."/>
            <person name="Sun Q."/>
        </authorList>
    </citation>
    <scope>NUCLEOTIDE SEQUENCE</scope>
    <source>
        <strain evidence="13">BX8</strain>
    </source>
</reference>
<dbReference type="EC" id="2.7.13.3" evidence="3"/>
<dbReference type="GO" id="GO:0004721">
    <property type="term" value="F:phosphoprotein phosphatase activity"/>
    <property type="evidence" value="ECO:0007669"/>
    <property type="project" value="TreeGrafter"/>
</dbReference>
<keyword evidence="6" id="KW-0418">Kinase</keyword>
<keyword evidence="7" id="KW-0902">Two-component regulatory system</keyword>
<dbReference type="InterPro" id="IPR003660">
    <property type="entry name" value="HAMP_dom"/>
</dbReference>
<dbReference type="InterPro" id="IPR050351">
    <property type="entry name" value="BphY/WalK/GraS-like"/>
</dbReference>
<dbReference type="Pfam" id="PF00512">
    <property type="entry name" value="HisKA"/>
    <property type="match status" value="1"/>
</dbReference>
<dbReference type="InterPro" id="IPR000014">
    <property type="entry name" value="PAS"/>
</dbReference>
<evidence type="ECO:0000259" key="11">
    <source>
        <dbReference type="PROSITE" id="PS50109"/>
    </source>
</evidence>
<feature type="domain" description="HAMP" evidence="12">
    <location>
        <begin position="178"/>
        <end position="230"/>
    </location>
</feature>
<dbReference type="GO" id="GO:0005886">
    <property type="term" value="C:plasma membrane"/>
    <property type="evidence" value="ECO:0007669"/>
    <property type="project" value="TreeGrafter"/>
</dbReference>
<evidence type="ECO:0000256" key="7">
    <source>
        <dbReference type="ARBA" id="ARBA00023012"/>
    </source>
</evidence>
<dbReference type="Proteomes" id="UP000659630">
    <property type="component" value="Unassembled WGS sequence"/>
</dbReference>
<keyword evidence="9" id="KW-0175">Coiled coil</keyword>
<dbReference type="InterPro" id="IPR005467">
    <property type="entry name" value="His_kinase_dom"/>
</dbReference>
<dbReference type="SMART" id="SM00091">
    <property type="entry name" value="PAS"/>
    <property type="match status" value="1"/>
</dbReference>
<dbReference type="InterPro" id="IPR036890">
    <property type="entry name" value="HATPase_C_sf"/>
</dbReference>
<dbReference type="Pfam" id="PF02518">
    <property type="entry name" value="HATPase_c"/>
    <property type="match status" value="1"/>
</dbReference>
<dbReference type="SUPFAM" id="SSF55874">
    <property type="entry name" value="ATPase domain of HSP90 chaperone/DNA topoisomerase II/histidine kinase"/>
    <property type="match status" value="1"/>
</dbReference>
<name>A0A923KXY0_9FIRM</name>
<dbReference type="AlphaFoldDB" id="A0A923KXY0"/>
<dbReference type="EMBL" id="JACONZ010000002">
    <property type="protein sequence ID" value="MBC5581229.1"/>
    <property type="molecule type" value="Genomic_DNA"/>
</dbReference>
<gene>
    <name evidence="13" type="ORF">H8S23_06885</name>
</gene>
<evidence type="ECO:0000256" key="1">
    <source>
        <dbReference type="ARBA" id="ARBA00000085"/>
    </source>
</evidence>
<evidence type="ECO:0000313" key="14">
    <source>
        <dbReference type="Proteomes" id="UP000659630"/>
    </source>
</evidence>
<dbReference type="PANTHER" id="PTHR45453:SF1">
    <property type="entry name" value="PHOSPHATE REGULON SENSOR PROTEIN PHOR"/>
    <property type="match status" value="1"/>
</dbReference>
<dbReference type="PROSITE" id="PS50109">
    <property type="entry name" value="HIS_KIN"/>
    <property type="match status" value="1"/>
</dbReference>
<evidence type="ECO:0000256" key="3">
    <source>
        <dbReference type="ARBA" id="ARBA00012438"/>
    </source>
</evidence>
<proteinExistence type="predicted"/>
<dbReference type="Gene3D" id="3.30.450.20">
    <property type="entry name" value="PAS domain"/>
    <property type="match status" value="1"/>
</dbReference>
<organism evidence="13 14">
    <name type="scientific">Anaerofilum hominis</name>
    <dbReference type="NCBI Taxonomy" id="2763016"/>
    <lineage>
        <taxon>Bacteria</taxon>
        <taxon>Bacillati</taxon>
        <taxon>Bacillota</taxon>
        <taxon>Clostridia</taxon>
        <taxon>Eubacteriales</taxon>
        <taxon>Oscillospiraceae</taxon>
        <taxon>Anaerofilum</taxon>
    </lineage>
</organism>
<feature type="domain" description="Histidine kinase" evidence="11">
    <location>
        <begin position="359"/>
        <end position="575"/>
    </location>
</feature>
<dbReference type="FunFam" id="1.10.287.130:FF:000001">
    <property type="entry name" value="Two-component sensor histidine kinase"/>
    <property type="match status" value="1"/>
</dbReference>
<keyword evidence="4" id="KW-0597">Phosphoprotein</keyword>
<keyword evidence="8 10" id="KW-0472">Membrane</keyword>
<comment type="subcellular location">
    <subcellularLocation>
        <location evidence="2">Membrane</location>
    </subcellularLocation>
</comment>
<accession>A0A923KXY0</accession>
<dbReference type="GO" id="GO:0016036">
    <property type="term" value="P:cellular response to phosphate starvation"/>
    <property type="evidence" value="ECO:0007669"/>
    <property type="project" value="TreeGrafter"/>
</dbReference>
<dbReference type="RefSeq" id="WP_186887592.1">
    <property type="nucleotide sequence ID" value="NZ_JACONZ010000002.1"/>
</dbReference>
<dbReference type="GO" id="GO:0000155">
    <property type="term" value="F:phosphorelay sensor kinase activity"/>
    <property type="evidence" value="ECO:0007669"/>
    <property type="project" value="InterPro"/>
</dbReference>
<evidence type="ECO:0000256" key="9">
    <source>
        <dbReference type="SAM" id="Coils"/>
    </source>
</evidence>
<dbReference type="InterPro" id="IPR036097">
    <property type="entry name" value="HisK_dim/P_sf"/>
</dbReference>
<feature type="transmembrane region" description="Helical" evidence="10">
    <location>
        <begin position="148"/>
        <end position="173"/>
    </location>
</feature>
<keyword evidence="10" id="KW-0812">Transmembrane</keyword>
<evidence type="ECO:0000256" key="6">
    <source>
        <dbReference type="ARBA" id="ARBA00022777"/>
    </source>
</evidence>
<sequence length="579" mass="62152">MKKKIIKSMAAVLSLGLLLCTLIASLVFEAQFTQRAKQDMQRLVASAAMEAELLGGRDEATARRISDAAGGLRVTFVDAGGLVTGDSAVDAGTMENHAGREEIETARTAKYGVSVRSSVTTGRNMLYVATRLSDGGFLRLADTYPSALAGFVGFLPALLVAAAVAFAITLVLADRFAKSITGPIEELSDSLKLVRSGGTTLQPDRYQYEELQDMAADINQLSAEVDENLASLKKERARIDYVLDNMSEGLILLDAEETILTINRAACGFLGCDKSVTGKNIIYATRHIAFVGAVDEAVQGAKTARVEMPLPSGALVEAVVSPVAQRQGQEALAEAAIAVLSDVTIRKNAVKMRQEFFSNASHELKTPITSISGFAELLCGPAELPEQKRREFAHRILKEAGTMQNLISDIIMISRLEAGDITFEREVLDLAEVVRECCADAKPLAAQQGVKISCAAERAVLSASRKEMQELAGNLIQNAVRYNGEGGRVEVTLFSRPEGIVLSVHNSGGYIEPRYRQRIFERFYRIDKGRSKAMGGTGLGLAIVKHVAGQYGAEIGLASTPEEGTTFTVTFPPQGRGQG</sequence>
<evidence type="ECO:0000256" key="4">
    <source>
        <dbReference type="ARBA" id="ARBA00022553"/>
    </source>
</evidence>
<dbReference type="Gene3D" id="1.10.287.130">
    <property type="match status" value="1"/>
</dbReference>
<dbReference type="Gene3D" id="6.10.340.10">
    <property type="match status" value="1"/>
</dbReference>
<keyword evidence="5" id="KW-0808">Transferase</keyword>
<keyword evidence="14" id="KW-1185">Reference proteome</keyword>
<dbReference type="FunFam" id="3.30.565.10:FF:000006">
    <property type="entry name" value="Sensor histidine kinase WalK"/>
    <property type="match status" value="1"/>
</dbReference>
<dbReference type="InterPro" id="IPR004358">
    <property type="entry name" value="Sig_transdc_His_kin-like_C"/>
</dbReference>